<evidence type="ECO:0000313" key="3">
    <source>
        <dbReference type="EMBL" id="KAH0534904.1"/>
    </source>
</evidence>
<feature type="region of interest" description="Disordered" evidence="2">
    <location>
        <begin position="1"/>
        <end position="22"/>
    </location>
</feature>
<evidence type="ECO:0000313" key="4">
    <source>
        <dbReference type="Proteomes" id="UP000826195"/>
    </source>
</evidence>
<evidence type="ECO:0000256" key="2">
    <source>
        <dbReference type="SAM" id="MobiDB-lite"/>
    </source>
</evidence>
<proteinExistence type="predicted"/>
<dbReference type="AlphaFoldDB" id="A0AAV7HXX9"/>
<feature type="coiled-coil region" evidence="1">
    <location>
        <begin position="78"/>
        <end position="112"/>
    </location>
</feature>
<feature type="compositionally biased region" description="Polar residues" evidence="2">
    <location>
        <begin position="1"/>
        <end position="10"/>
    </location>
</feature>
<protein>
    <recommendedName>
        <fullName evidence="5">Pre-C2HC domain-containing protein</fullName>
    </recommendedName>
</protein>
<evidence type="ECO:0008006" key="5">
    <source>
        <dbReference type="Google" id="ProtNLM"/>
    </source>
</evidence>
<keyword evidence="4" id="KW-1185">Reference proteome</keyword>
<gene>
    <name evidence="3" type="ORF">KQX54_009985</name>
</gene>
<name>A0AAV7HXX9_COTGL</name>
<evidence type="ECO:0000256" key="1">
    <source>
        <dbReference type="SAM" id="Coils"/>
    </source>
</evidence>
<dbReference type="Proteomes" id="UP000826195">
    <property type="component" value="Unassembled WGS sequence"/>
</dbReference>
<keyword evidence="1" id="KW-0175">Coiled coil</keyword>
<feature type="region of interest" description="Disordered" evidence="2">
    <location>
        <begin position="116"/>
        <end position="175"/>
    </location>
</feature>
<organism evidence="3 4">
    <name type="scientific">Cotesia glomerata</name>
    <name type="common">Lepidopteran parasitic wasp</name>
    <name type="synonym">Apanteles glomeratus</name>
    <dbReference type="NCBI Taxonomy" id="32391"/>
    <lineage>
        <taxon>Eukaryota</taxon>
        <taxon>Metazoa</taxon>
        <taxon>Ecdysozoa</taxon>
        <taxon>Arthropoda</taxon>
        <taxon>Hexapoda</taxon>
        <taxon>Insecta</taxon>
        <taxon>Pterygota</taxon>
        <taxon>Neoptera</taxon>
        <taxon>Endopterygota</taxon>
        <taxon>Hymenoptera</taxon>
        <taxon>Apocrita</taxon>
        <taxon>Ichneumonoidea</taxon>
        <taxon>Braconidae</taxon>
        <taxon>Microgastrinae</taxon>
        <taxon>Cotesia</taxon>
    </lineage>
</organism>
<accession>A0AAV7HXX9</accession>
<dbReference type="EMBL" id="JAHXZJ010002982">
    <property type="protein sequence ID" value="KAH0534904.1"/>
    <property type="molecule type" value="Genomic_DNA"/>
</dbReference>
<sequence length="328" mass="37095">MTRESLTQETSPEKVRANTPSNLINTGSPTFHKSILSNRVVKIPSRKRKANATADSSTIMSPIKSTAMETDEKILNQLRSMEKTIANLNKVIEDLTRQNNQQNKMITSLQNQLLSNRDNENKNSPQIQKNPDPSMEDNSILSPSKRPRSSSAEDISHSQTSTTHQTTNIIPQTSTGALKQTSISIETKYSKPPSIKVFGQPCQITVNYIKKLKLDSYFTTRMLSYNKHIINANNLKDFNTIKSALKDNKIQFYTNTPKEEKEQIYLLKGLEGSFNPEVILKDLISLKIEEISFLKVRQFKTKKSILENKILPIFAVHLSADSKAKNLE</sequence>
<comment type="caution">
    <text evidence="3">The sequence shown here is derived from an EMBL/GenBank/DDBJ whole genome shotgun (WGS) entry which is preliminary data.</text>
</comment>
<feature type="compositionally biased region" description="Polar residues" evidence="2">
    <location>
        <begin position="116"/>
        <end position="142"/>
    </location>
</feature>
<feature type="compositionally biased region" description="Low complexity" evidence="2">
    <location>
        <begin position="157"/>
        <end position="167"/>
    </location>
</feature>
<reference evidence="3 4" key="1">
    <citation type="journal article" date="2021" name="J. Hered.">
        <title>A chromosome-level genome assembly of the parasitoid wasp, Cotesia glomerata (Hymenoptera: Braconidae).</title>
        <authorList>
            <person name="Pinto B.J."/>
            <person name="Weis J.J."/>
            <person name="Gamble T."/>
            <person name="Ode P.J."/>
            <person name="Paul R."/>
            <person name="Zaspel J.M."/>
        </authorList>
    </citation>
    <scope>NUCLEOTIDE SEQUENCE [LARGE SCALE GENOMIC DNA]</scope>
    <source>
        <strain evidence="3">CgM1</strain>
    </source>
</reference>